<gene>
    <name evidence="1" type="ORF">G2W53_017730</name>
</gene>
<keyword evidence="2" id="KW-1185">Reference proteome</keyword>
<dbReference type="EMBL" id="JAAIUW010000006">
    <property type="protein sequence ID" value="KAF7826566.1"/>
    <property type="molecule type" value="Genomic_DNA"/>
</dbReference>
<dbReference type="Proteomes" id="UP000634136">
    <property type="component" value="Unassembled WGS sequence"/>
</dbReference>
<sequence length="68" mass="7737">MVSLQGEWRYKEIGAEDPPKGQPSLFPRHLEILQPASALHHQPFKIPEPAFALQQPIFFISCSAWRAP</sequence>
<name>A0A834WP95_9FABA</name>
<dbReference type="AlphaFoldDB" id="A0A834WP95"/>
<organism evidence="1 2">
    <name type="scientific">Senna tora</name>
    <dbReference type="NCBI Taxonomy" id="362788"/>
    <lineage>
        <taxon>Eukaryota</taxon>
        <taxon>Viridiplantae</taxon>
        <taxon>Streptophyta</taxon>
        <taxon>Embryophyta</taxon>
        <taxon>Tracheophyta</taxon>
        <taxon>Spermatophyta</taxon>
        <taxon>Magnoliopsida</taxon>
        <taxon>eudicotyledons</taxon>
        <taxon>Gunneridae</taxon>
        <taxon>Pentapetalae</taxon>
        <taxon>rosids</taxon>
        <taxon>fabids</taxon>
        <taxon>Fabales</taxon>
        <taxon>Fabaceae</taxon>
        <taxon>Caesalpinioideae</taxon>
        <taxon>Cassia clade</taxon>
        <taxon>Senna</taxon>
    </lineage>
</organism>
<reference evidence="1" key="1">
    <citation type="submission" date="2020-09" db="EMBL/GenBank/DDBJ databases">
        <title>Genome-Enabled Discovery of Anthraquinone Biosynthesis in Senna tora.</title>
        <authorList>
            <person name="Kang S.-H."/>
            <person name="Pandey R.P."/>
            <person name="Lee C.-M."/>
            <person name="Sim J.-S."/>
            <person name="Jeong J.-T."/>
            <person name="Choi B.-S."/>
            <person name="Jung M."/>
            <person name="Ginzburg D."/>
            <person name="Zhao K."/>
            <person name="Won S.Y."/>
            <person name="Oh T.-J."/>
            <person name="Yu Y."/>
            <person name="Kim N.-H."/>
            <person name="Lee O.R."/>
            <person name="Lee T.-H."/>
            <person name="Bashyal P."/>
            <person name="Kim T.-S."/>
            <person name="Lee W.-H."/>
            <person name="Kawkins C."/>
            <person name="Kim C.-K."/>
            <person name="Kim J.S."/>
            <person name="Ahn B.O."/>
            <person name="Rhee S.Y."/>
            <person name="Sohng J.K."/>
        </authorList>
    </citation>
    <scope>NUCLEOTIDE SEQUENCE</scope>
    <source>
        <tissue evidence="1">Leaf</tissue>
    </source>
</reference>
<evidence type="ECO:0000313" key="1">
    <source>
        <dbReference type="EMBL" id="KAF7826566.1"/>
    </source>
</evidence>
<accession>A0A834WP95</accession>
<protein>
    <submittedName>
        <fullName evidence="1">Uncharacterized protein</fullName>
    </submittedName>
</protein>
<comment type="caution">
    <text evidence="1">The sequence shown here is derived from an EMBL/GenBank/DDBJ whole genome shotgun (WGS) entry which is preliminary data.</text>
</comment>
<proteinExistence type="predicted"/>
<evidence type="ECO:0000313" key="2">
    <source>
        <dbReference type="Proteomes" id="UP000634136"/>
    </source>
</evidence>